<feature type="signal peptide" evidence="2">
    <location>
        <begin position="1"/>
        <end position="19"/>
    </location>
</feature>
<name>A0A0E2M7Q2_PORGN</name>
<feature type="chain" id="PRO_5002399278" evidence="2">
    <location>
        <begin position="20"/>
        <end position="111"/>
    </location>
</feature>
<dbReference type="HOGENOM" id="CLU_2156046_0_0_10"/>
<dbReference type="GeneID" id="29256988"/>
<feature type="region of interest" description="Disordered" evidence="1">
    <location>
        <begin position="92"/>
        <end position="111"/>
    </location>
</feature>
<comment type="caution">
    <text evidence="3">The sequence shown here is derived from an EMBL/GenBank/DDBJ whole genome shotgun (WGS) entry which is preliminary data.</text>
</comment>
<evidence type="ECO:0000256" key="1">
    <source>
        <dbReference type="SAM" id="MobiDB-lite"/>
    </source>
</evidence>
<dbReference type="RefSeq" id="WP_013815227.1">
    <property type="nucleotide sequence ID" value="NZ_KI259118.1"/>
</dbReference>
<dbReference type="EMBL" id="AWUW01000020">
    <property type="protein sequence ID" value="ERJ68547.1"/>
    <property type="molecule type" value="Genomic_DNA"/>
</dbReference>
<dbReference type="Proteomes" id="UP000016630">
    <property type="component" value="Unassembled WGS sequence"/>
</dbReference>
<protein>
    <submittedName>
        <fullName evidence="3">Uncharacterized protein</fullName>
    </submittedName>
</protein>
<organism evidence="3 4">
    <name type="scientific">Porphyromonas gingivalis F0570</name>
    <dbReference type="NCBI Taxonomy" id="1227271"/>
    <lineage>
        <taxon>Bacteria</taxon>
        <taxon>Pseudomonadati</taxon>
        <taxon>Bacteroidota</taxon>
        <taxon>Bacteroidia</taxon>
        <taxon>Bacteroidales</taxon>
        <taxon>Porphyromonadaceae</taxon>
        <taxon>Porphyromonas</taxon>
    </lineage>
</organism>
<reference evidence="3 4" key="1">
    <citation type="submission" date="2013-06" db="EMBL/GenBank/DDBJ databases">
        <authorList>
            <person name="Weinstock G."/>
            <person name="Sodergren E."/>
            <person name="Lobos E.A."/>
            <person name="Fulton L."/>
            <person name="Fulton R."/>
            <person name="Courtney L."/>
            <person name="Fronick C."/>
            <person name="O'Laughlin M."/>
            <person name="Godfrey J."/>
            <person name="Wilson R.M."/>
            <person name="Miner T."/>
            <person name="Farmer C."/>
            <person name="Delehaunty K."/>
            <person name="Cordes M."/>
            <person name="Minx P."/>
            <person name="Tomlinson C."/>
            <person name="Chen J."/>
            <person name="Wollam A."/>
            <person name="Pepin K.H."/>
            <person name="Bhonagiri V."/>
            <person name="Zhang X."/>
            <person name="Warren W."/>
            <person name="Mitreva M."/>
            <person name="Mardis E.R."/>
            <person name="Wilson R.K."/>
        </authorList>
    </citation>
    <scope>NUCLEOTIDE SEQUENCE [LARGE SCALE GENOMIC DNA]</scope>
    <source>
        <strain evidence="3 4">F0570</strain>
    </source>
</reference>
<sequence length="111" mass="12055">MRKFFLTVLLAGAFSIANAADVTAVTCSTPNGGETHVMVFCTDGRSCDFILKIQGDETDYNNVMSQVMQAAKRFCASNFPCFKVSQNLNAEAPQTLEPKTSSNPIPGRKIK</sequence>
<accession>A0A0E2M7Q2</accession>
<keyword evidence="2" id="KW-0732">Signal</keyword>
<dbReference type="AlphaFoldDB" id="A0A0E2M7Q2"/>
<proteinExistence type="predicted"/>
<evidence type="ECO:0000313" key="4">
    <source>
        <dbReference type="Proteomes" id="UP000016630"/>
    </source>
</evidence>
<gene>
    <name evidence="3" type="ORF">HMPREF1555_00326</name>
</gene>
<evidence type="ECO:0000313" key="3">
    <source>
        <dbReference type="EMBL" id="ERJ68547.1"/>
    </source>
</evidence>
<evidence type="ECO:0000256" key="2">
    <source>
        <dbReference type="SAM" id="SignalP"/>
    </source>
</evidence>